<comment type="caution">
    <text evidence="1">The sequence shown here is derived from an EMBL/GenBank/DDBJ whole genome shotgun (WGS) entry which is preliminary data.</text>
</comment>
<keyword evidence="2" id="KW-1185">Reference proteome</keyword>
<reference evidence="1" key="1">
    <citation type="submission" date="2021-06" db="EMBL/GenBank/DDBJ databases">
        <authorList>
            <person name="Huq M.A."/>
        </authorList>
    </citation>
    <scope>NUCLEOTIDE SEQUENCE</scope>
    <source>
        <strain evidence="1">MAH-26</strain>
    </source>
</reference>
<protein>
    <recommendedName>
        <fullName evidence="3">Outer membrane protein beta-barrel domain-containing protein</fullName>
    </recommendedName>
</protein>
<sequence>MKFAKTDINTGIFGSFGGKFKNGAGIGIGTGYFKPVSYGSGNMPVFFELCYIETKNKVNAYVSGKIGTTAYVGKADVPTDHKSGAFLDLSLGAMFKLCNTNGIFVHASCLQYNSNIAFENKGDNDPRRYTNFGYALGVGVKL</sequence>
<dbReference type="Proteomes" id="UP000812270">
    <property type="component" value="Unassembled WGS sequence"/>
</dbReference>
<dbReference type="EMBL" id="JAHSPG010000011">
    <property type="protein sequence ID" value="MBV4358275.1"/>
    <property type="molecule type" value="Genomic_DNA"/>
</dbReference>
<name>A0A9E2W395_9BACT</name>
<evidence type="ECO:0000313" key="2">
    <source>
        <dbReference type="Proteomes" id="UP000812270"/>
    </source>
</evidence>
<organism evidence="1 2">
    <name type="scientific">Pinibacter aurantiacus</name>
    <dbReference type="NCBI Taxonomy" id="2851599"/>
    <lineage>
        <taxon>Bacteria</taxon>
        <taxon>Pseudomonadati</taxon>
        <taxon>Bacteroidota</taxon>
        <taxon>Chitinophagia</taxon>
        <taxon>Chitinophagales</taxon>
        <taxon>Chitinophagaceae</taxon>
        <taxon>Pinibacter</taxon>
    </lineage>
</organism>
<gene>
    <name evidence="1" type="ORF">KTO63_14010</name>
</gene>
<evidence type="ECO:0000313" key="1">
    <source>
        <dbReference type="EMBL" id="MBV4358275.1"/>
    </source>
</evidence>
<accession>A0A9E2W395</accession>
<dbReference type="AlphaFoldDB" id="A0A9E2W395"/>
<evidence type="ECO:0008006" key="3">
    <source>
        <dbReference type="Google" id="ProtNLM"/>
    </source>
</evidence>
<proteinExistence type="predicted"/>
<dbReference type="RefSeq" id="WP_217791950.1">
    <property type="nucleotide sequence ID" value="NZ_JAHSPG010000011.1"/>
</dbReference>